<reference evidence="2" key="1">
    <citation type="submission" date="2015-08" db="EMBL/GenBank/DDBJ databases">
        <authorList>
            <person name="Kim K.M."/>
        </authorList>
    </citation>
    <scope>NUCLEOTIDE SEQUENCE [LARGE SCALE GENOMIC DNA]</scope>
    <source>
        <strain evidence="2">KCTC 23892</strain>
    </source>
</reference>
<name>A0A1B3BBZ4_9GAMM</name>
<organism evidence="1 2">
    <name type="scientific">Kangiella sediminilitoris</name>
    <dbReference type="NCBI Taxonomy" id="1144748"/>
    <lineage>
        <taxon>Bacteria</taxon>
        <taxon>Pseudomonadati</taxon>
        <taxon>Pseudomonadota</taxon>
        <taxon>Gammaproteobacteria</taxon>
        <taxon>Kangiellales</taxon>
        <taxon>Kangiellaceae</taxon>
        <taxon>Kangiella</taxon>
    </lineage>
</organism>
<proteinExistence type="predicted"/>
<keyword evidence="2" id="KW-1185">Reference proteome</keyword>
<evidence type="ECO:0000313" key="2">
    <source>
        <dbReference type="Proteomes" id="UP000094147"/>
    </source>
</evidence>
<protein>
    <recommendedName>
        <fullName evidence="3">Lipoprotein</fullName>
    </recommendedName>
</protein>
<evidence type="ECO:0000313" key="1">
    <source>
        <dbReference type="EMBL" id="AOE50312.1"/>
    </source>
</evidence>
<dbReference type="KEGG" id="ksd:KS2013_1602"/>
<dbReference type="Proteomes" id="UP000094147">
    <property type="component" value="Chromosome"/>
</dbReference>
<dbReference type="EMBL" id="CP012418">
    <property type="protein sequence ID" value="AOE50312.1"/>
    <property type="molecule type" value="Genomic_DNA"/>
</dbReference>
<evidence type="ECO:0008006" key="3">
    <source>
        <dbReference type="Google" id="ProtNLM"/>
    </source>
</evidence>
<accession>A0A1B3BBZ4</accession>
<dbReference type="STRING" id="1144748.KS2013_1602"/>
<sequence length="115" mass="13130">MKKYILPFLTTVLISGCSDRYIEQNCAYFKVSEWSLVTEPSDELLQLSNIHKFNGSNRKEAWFKGHNGKLGLCSYTHQPGPSSFAKNCSSTYKVFIKEKDKWVVDSEAITLCHSE</sequence>
<dbReference type="PROSITE" id="PS51257">
    <property type="entry name" value="PROKAR_LIPOPROTEIN"/>
    <property type="match status" value="1"/>
</dbReference>
<dbReference type="AlphaFoldDB" id="A0A1B3BBZ4"/>
<gene>
    <name evidence="1" type="ORF">KS2013_1602</name>
</gene>